<organism evidence="1 2">
    <name type="scientific">Avena sativa</name>
    <name type="common">Oat</name>
    <dbReference type="NCBI Taxonomy" id="4498"/>
    <lineage>
        <taxon>Eukaryota</taxon>
        <taxon>Viridiplantae</taxon>
        <taxon>Streptophyta</taxon>
        <taxon>Embryophyta</taxon>
        <taxon>Tracheophyta</taxon>
        <taxon>Spermatophyta</taxon>
        <taxon>Magnoliopsida</taxon>
        <taxon>Liliopsida</taxon>
        <taxon>Poales</taxon>
        <taxon>Poaceae</taxon>
        <taxon>BOP clade</taxon>
        <taxon>Pooideae</taxon>
        <taxon>Poodae</taxon>
        <taxon>Poeae</taxon>
        <taxon>Poeae Chloroplast Group 1 (Aveneae type)</taxon>
        <taxon>Aveninae</taxon>
        <taxon>Avena</taxon>
    </lineage>
</organism>
<accession>A0ACD5XV75</accession>
<sequence length="556" mass="63721">MESTTMHLANKRCLTCLPQDMIELILVRLSVSNLLRCRGVCKLWDGIIRDPRFTMAHLRRNAKPRPLLIFHRAVNLGKLCPSEAVLFDEAWSPSTWDVPVIEPDDFLCASCNGLICLYSSKSTIKIANVATGECMHLAKPVKNSKGDRFSYYNFGFSPATNEYKVMHFSPDKQLHGSGFFSEIQVYTLGNERWRIVRTPQALSLNCVEHSGVVNVNGAMYWLTEDTESSWRRAVVSFDLKDEHIELIRLPVVDFENPAFGYPFRYRIMEIDEKVSVAAVQTRRDSYLTGKMQIWTLDNLVEQSWSQKYNIELLSLQVLGLYGDKIVMHSLSQHIYCHELASQSFTVEIAKLVKLLDFSPRRDDNMQSYVHVKSLVRLDAYKKAGIVCMPKRKEGWKLKKWEVWEHKLSRLEKQWRRTYEMQRRINVNAQVMGVALSLNLPAPPDQDTFLQRLNWVEQKRVEEMLSSCLTSLEGALKVIDKALTASKKMIMEADPVKVLQEIADDSATQMIVAADQVKGKGKENVTDLATTEDSDVGPSRPERRKPSSRFDQSTWTT</sequence>
<evidence type="ECO:0000313" key="1">
    <source>
        <dbReference type="EnsemblPlants" id="AVESA.00010b.r2.5CG0883800.2.CDS"/>
    </source>
</evidence>
<reference evidence="1" key="2">
    <citation type="submission" date="2025-09" db="UniProtKB">
        <authorList>
            <consortium name="EnsemblPlants"/>
        </authorList>
    </citation>
    <scope>IDENTIFICATION</scope>
</reference>
<proteinExistence type="predicted"/>
<keyword evidence="2" id="KW-1185">Reference proteome</keyword>
<reference evidence="1" key="1">
    <citation type="submission" date="2021-05" db="EMBL/GenBank/DDBJ databases">
        <authorList>
            <person name="Scholz U."/>
            <person name="Mascher M."/>
            <person name="Fiebig A."/>
        </authorList>
    </citation>
    <scope>NUCLEOTIDE SEQUENCE [LARGE SCALE GENOMIC DNA]</scope>
</reference>
<dbReference type="EnsemblPlants" id="AVESA.00010b.r2.5CG0883800.2">
    <property type="protein sequence ID" value="AVESA.00010b.r2.5CG0883800.2.CDS"/>
    <property type="gene ID" value="AVESA.00010b.r2.5CG0883800"/>
</dbReference>
<evidence type="ECO:0000313" key="2">
    <source>
        <dbReference type="Proteomes" id="UP001732700"/>
    </source>
</evidence>
<dbReference type="Proteomes" id="UP001732700">
    <property type="component" value="Chromosome 5C"/>
</dbReference>
<name>A0ACD5XV75_AVESA</name>
<protein>
    <submittedName>
        <fullName evidence="1">Uncharacterized protein</fullName>
    </submittedName>
</protein>